<reference evidence="2 3" key="1">
    <citation type="journal article" date="2015" name="PLoS ONE">
        <title>Genome Sequence of Bacillus endophyticus and Analysis of Its Companion Mechanism in the Ketogulonigenium vulgare-Bacillus Strain Consortium.</title>
        <authorList>
            <person name="Jia N."/>
            <person name="Du J."/>
            <person name="Ding M.Z."/>
            <person name="Gao F."/>
            <person name="Yuan Y.J."/>
        </authorList>
    </citation>
    <scope>NUCLEOTIDE SEQUENCE [LARGE SCALE GENOMIC DNA]</scope>
    <source>
        <strain evidence="2 3">Hbe603</strain>
    </source>
</reference>
<dbReference type="EMBL" id="CP011974">
    <property type="protein sequence ID" value="AKO91232.1"/>
    <property type="molecule type" value="Genomic_DNA"/>
</dbReference>
<dbReference type="SUPFAM" id="SSF51735">
    <property type="entry name" value="NAD(P)-binding Rossmann-fold domains"/>
    <property type="match status" value="1"/>
</dbReference>
<dbReference type="InterPro" id="IPR051606">
    <property type="entry name" value="Polyketide_Oxido-like"/>
</dbReference>
<keyword evidence="3" id="KW-1185">Reference proteome</keyword>
<dbReference type="Proteomes" id="UP000036202">
    <property type="component" value="Chromosome"/>
</dbReference>
<dbReference type="PANTHER" id="PTHR43355">
    <property type="entry name" value="FLAVIN REDUCTASE (NADPH)"/>
    <property type="match status" value="1"/>
</dbReference>
<accession>A0A0H4KAY8</accession>
<proteinExistence type="predicted"/>
<gene>
    <name evidence="2" type="ORF">BEH_03370</name>
</gene>
<reference evidence="3" key="2">
    <citation type="submission" date="2015-06" db="EMBL/GenBank/DDBJ databases">
        <title>Genome Sequence of Bacillus endophyticus and Analysis of its Companion Mechanism in the Ketogulonigenium vulgare-Bacillus strain Consortium.</title>
        <authorList>
            <person name="Jia N."/>
            <person name="Du J."/>
            <person name="Ding M.-Z."/>
            <person name="Gao F."/>
            <person name="Yuan Y.-J."/>
        </authorList>
    </citation>
    <scope>NUCLEOTIDE SEQUENCE [LARGE SCALE GENOMIC DNA]</scope>
    <source>
        <strain evidence="3">Hbe603</strain>
    </source>
</reference>
<protein>
    <recommendedName>
        <fullName evidence="1">NAD(P)-binding domain-containing protein</fullName>
    </recommendedName>
</protein>
<organism evidence="2 3">
    <name type="scientific">Priestia filamentosa</name>
    <dbReference type="NCBI Taxonomy" id="1402861"/>
    <lineage>
        <taxon>Bacteria</taxon>
        <taxon>Bacillati</taxon>
        <taxon>Bacillota</taxon>
        <taxon>Bacilli</taxon>
        <taxon>Bacillales</taxon>
        <taxon>Bacillaceae</taxon>
        <taxon>Priestia</taxon>
    </lineage>
</organism>
<sequence>MKVALFGATGRVGSSLLNKLIEEGHEVTALVRDENRIKQAHKSLTIVKGDAKNSQDVKNTIRDTHAILSALNTDGATTLSVAIPHIIEAMYEYDISKIVTVGTAGILQSRLQPALYRFQSSESKRKTTRAAEEHLKVYKALADTSLKWTIVCPTYLPDGDETDQVIRAEKNMLPKDGKLITAGDTAKFIYNELLESNYPYCRVGICY</sequence>
<dbReference type="InterPro" id="IPR016040">
    <property type="entry name" value="NAD(P)-bd_dom"/>
</dbReference>
<dbReference type="PATRIC" id="fig|135735.6.peg.625"/>
<evidence type="ECO:0000313" key="2">
    <source>
        <dbReference type="EMBL" id="AKO91232.1"/>
    </source>
</evidence>
<evidence type="ECO:0000259" key="1">
    <source>
        <dbReference type="Pfam" id="PF13460"/>
    </source>
</evidence>
<dbReference type="Gene3D" id="3.40.50.720">
    <property type="entry name" value="NAD(P)-binding Rossmann-like Domain"/>
    <property type="match status" value="1"/>
</dbReference>
<dbReference type="InterPro" id="IPR036291">
    <property type="entry name" value="NAD(P)-bd_dom_sf"/>
</dbReference>
<dbReference type="RefSeq" id="WP_046216705.1">
    <property type="nucleotide sequence ID" value="NZ_CP011974.1"/>
</dbReference>
<dbReference type="AlphaFoldDB" id="A0A0H4KAY8"/>
<dbReference type="Pfam" id="PF13460">
    <property type="entry name" value="NAD_binding_10"/>
    <property type="match status" value="1"/>
</dbReference>
<evidence type="ECO:0000313" key="3">
    <source>
        <dbReference type="Proteomes" id="UP000036202"/>
    </source>
</evidence>
<dbReference type="GO" id="GO:0016646">
    <property type="term" value="F:oxidoreductase activity, acting on the CH-NH group of donors, NAD or NADP as acceptor"/>
    <property type="evidence" value="ECO:0007669"/>
    <property type="project" value="TreeGrafter"/>
</dbReference>
<dbReference type="OrthoDB" id="9785372at2"/>
<dbReference type="PANTHER" id="PTHR43355:SF2">
    <property type="entry name" value="FLAVIN REDUCTASE (NADPH)"/>
    <property type="match status" value="1"/>
</dbReference>
<dbReference type="KEGG" id="beo:BEH_03370"/>
<name>A0A0H4KAY8_9BACI</name>
<feature type="domain" description="NAD(P)-binding" evidence="1">
    <location>
        <begin position="7"/>
        <end position="193"/>
    </location>
</feature>